<organism evidence="2 3">
    <name type="scientific">Choiromyces venosus 120613-1</name>
    <dbReference type="NCBI Taxonomy" id="1336337"/>
    <lineage>
        <taxon>Eukaryota</taxon>
        <taxon>Fungi</taxon>
        <taxon>Dikarya</taxon>
        <taxon>Ascomycota</taxon>
        <taxon>Pezizomycotina</taxon>
        <taxon>Pezizomycetes</taxon>
        <taxon>Pezizales</taxon>
        <taxon>Tuberaceae</taxon>
        <taxon>Choiromyces</taxon>
    </lineage>
</organism>
<keyword evidence="3" id="KW-1185">Reference proteome</keyword>
<evidence type="ECO:0000256" key="1">
    <source>
        <dbReference type="SAM" id="Phobius"/>
    </source>
</evidence>
<evidence type="ECO:0000313" key="2">
    <source>
        <dbReference type="EMBL" id="RPA95209.1"/>
    </source>
</evidence>
<reference evidence="2 3" key="1">
    <citation type="journal article" date="2018" name="Nat. Ecol. Evol.">
        <title>Pezizomycetes genomes reveal the molecular basis of ectomycorrhizal truffle lifestyle.</title>
        <authorList>
            <person name="Murat C."/>
            <person name="Payen T."/>
            <person name="Noel B."/>
            <person name="Kuo A."/>
            <person name="Morin E."/>
            <person name="Chen J."/>
            <person name="Kohler A."/>
            <person name="Krizsan K."/>
            <person name="Balestrini R."/>
            <person name="Da Silva C."/>
            <person name="Montanini B."/>
            <person name="Hainaut M."/>
            <person name="Levati E."/>
            <person name="Barry K.W."/>
            <person name="Belfiori B."/>
            <person name="Cichocki N."/>
            <person name="Clum A."/>
            <person name="Dockter R.B."/>
            <person name="Fauchery L."/>
            <person name="Guy J."/>
            <person name="Iotti M."/>
            <person name="Le Tacon F."/>
            <person name="Lindquist E.A."/>
            <person name="Lipzen A."/>
            <person name="Malagnac F."/>
            <person name="Mello A."/>
            <person name="Molinier V."/>
            <person name="Miyauchi S."/>
            <person name="Poulain J."/>
            <person name="Riccioni C."/>
            <person name="Rubini A."/>
            <person name="Sitrit Y."/>
            <person name="Splivallo R."/>
            <person name="Traeger S."/>
            <person name="Wang M."/>
            <person name="Zifcakova L."/>
            <person name="Wipf D."/>
            <person name="Zambonelli A."/>
            <person name="Paolocci F."/>
            <person name="Nowrousian M."/>
            <person name="Ottonello S."/>
            <person name="Baldrian P."/>
            <person name="Spatafora J.W."/>
            <person name="Henrissat B."/>
            <person name="Nagy L.G."/>
            <person name="Aury J.M."/>
            <person name="Wincker P."/>
            <person name="Grigoriev I.V."/>
            <person name="Bonfante P."/>
            <person name="Martin F.M."/>
        </authorList>
    </citation>
    <scope>NUCLEOTIDE SEQUENCE [LARGE SCALE GENOMIC DNA]</scope>
    <source>
        <strain evidence="2 3">120613-1</strain>
    </source>
</reference>
<dbReference type="AlphaFoldDB" id="A0A3N4JAA6"/>
<feature type="transmembrane region" description="Helical" evidence="1">
    <location>
        <begin position="59"/>
        <end position="79"/>
    </location>
</feature>
<sequence length="112" mass="12577">MALYLVLPIARYRGDDRSDLSKTIISPSLPTRIPRTEHIKLNELTDVPYRIPNSKPRHFTFYTGVNLYISFTVGVVLAINVCLCDSGKWRYGVIVEVWGAIPVATGTVLVKK</sequence>
<keyword evidence="1" id="KW-0472">Membrane</keyword>
<protein>
    <submittedName>
        <fullName evidence="2">Uncharacterized protein</fullName>
    </submittedName>
</protein>
<dbReference type="Proteomes" id="UP000276215">
    <property type="component" value="Unassembled WGS sequence"/>
</dbReference>
<keyword evidence="1" id="KW-0812">Transmembrane</keyword>
<proteinExistence type="predicted"/>
<dbReference type="EMBL" id="ML120428">
    <property type="protein sequence ID" value="RPA95209.1"/>
    <property type="molecule type" value="Genomic_DNA"/>
</dbReference>
<accession>A0A3N4JAA6</accession>
<gene>
    <name evidence="2" type="ORF">L873DRAFT_1813131</name>
</gene>
<keyword evidence="1" id="KW-1133">Transmembrane helix</keyword>
<name>A0A3N4JAA6_9PEZI</name>
<evidence type="ECO:0000313" key="3">
    <source>
        <dbReference type="Proteomes" id="UP000276215"/>
    </source>
</evidence>
<feature type="transmembrane region" description="Helical" evidence="1">
    <location>
        <begin position="91"/>
        <end position="110"/>
    </location>
</feature>